<reference evidence="3" key="2">
    <citation type="submission" date="2022-10" db="EMBL/GenBank/DDBJ databases">
        <authorList>
            <consortium name="ENA_rothamsted_submissions"/>
            <consortium name="culmorum"/>
            <person name="King R."/>
        </authorList>
    </citation>
    <scope>NUCLEOTIDE SEQUENCE</scope>
</reference>
<evidence type="ECO:0000256" key="2">
    <source>
        <dbReference type="SAM" id="SignalP"/>
    </source>
</evidence>
<feature type="compositionally biased region" description="Basic residues" evidence="1">
    <location>
        <begin position="182"/>
        <end position="193"/>
    </location>
</feature>
<dbReference type="OrthoDB" id="6615036at2759"/>
<gene>
    <name evidence="3" type="ORF">APHIGO_LOCUS950</name>
</gene>
<dbReference type="EMBL" id="OU899034">
    <property type="protein sequence ID" value="CAH1709804.1"/>
    <property type="molecule type" value="Genomic_DNA"/>
</dbReference>
<dbReference type="Proteomes" id="UP001154329">
    <property type="component" value="Chromosome 1"/>
</dbReference>
<accession>A0A9P0IMD1</accession>
<feature type="chain" id="PRO_5040237438" evidence="2">
    <location>
        <begin position="24"/>
        <end position="204"/>
    </location>
</feature>
<organism evidence="3 4">
    <name type="scientific">Aphis gossypii</name>
    <name type="common">Cotton aphid</name>
    <dbReference type="NCBI Taxonomy" id="80765"/>
    <lineage>
        <taxon>Eukaryota</taxon>
        <taxon>Metazoa</taxon>
        <taxon>Ecdysozoa</taxon>
        <taxon>Arthropoda</taxon>
        <taxon>Hexapoda</taxon>
        <taxon>Insecta</taxon>
        <taxon>Pterygota</taxon>
        <taxon>Neoptera</taxon>
        <taxon>Paraneoptera</taxon>
        <taxon>Hemiptera</taxon>
        <taxon>Sternorrhyncha</taxon>
        <taxon>Aphidomorpha</taxon>
        <taxon>Aphidoidea</taxon>
        <taxon>Aphididae</taxon>
        <taxon>Aphidini</taxon>
        <taxon>Aphis</taxon>
        <taxon>Aphis</taxon>
    </lineage>
</organism>
<keyword evidence="2" id="KW-0732">Signal</keyword>
<feature type="compositionally biased region" description="Basic and acidic residues" evidence="1">
    <location>
        <begin position="140"/>
        <end position="156"/>
    </location>
</feature>
<keyword evidence="4" id="KW-1185">Reference proteome</keyword>
<evidence type="ECO:0000313" key="4">
    <source>
        <dbReference type="Proteomes" id="UP001154329"/>
    </source>
</evidence>
<sequence length="204" mass="23350">MKRSIAVVVAGRGLTILWVFATAQVMCDDNQPIDEDSEVIKAISDHREGMVTHMINTKGFHKASIQLNMSPLSVTDIYKPTIDDDDDTTDKEPPHRIRRPHKRPRTPAYVKSNEETQYNTKTETNDDSKVEKSQILNELPKIDNSETMTTRRDHESPFANDEDESQNFEDHISSSNLASQHPKVRRKSMRKRSEHPISDAIVQQ</sequence>
<proteinExistence type="predicted"/>
<reference evidence="3" key="1">
    <citation type="submission" date="2022-02" db="EMBL/GenBank/DDBJ databases">
        <authorList>
            <person name="King R."/>
        </authorList>
    </citation>
    <scope>NUCLEOTIDE SEQUENCE</scope>
</reference>
<name>A0A9P0IMD1_APHGO</name>
<feature type="compositionally biased region" description="Basic and acidic residues" evidence="1">
    <location>
        <begin position="123"/>
        <end position="132"/>
    </location>
</feature>
<dbReference type="AlphaFoldDB" id="A0A9P0IMD1"/>
<feature type="region of interest" description="Disordered" evidence="1">
    <location>
        <begin position="78"/>
        <end position="204"/>
    </location>
</feature>
<evidence type="ECO:0000313" key="3">
    <source>
        <dbReference type="EMBL" id="CAH1709804.1"/>
    </source>
</evidence>
<evidence type="ECO:0000256" key="1">
    <source>
        <dbReference type="SAM" id="MobiDB-lite"/>
    </source>
</evidence>
<feature type="signal peptide" evidence="2">
    <location>
        <begin position="1"/>
        <end position="23"/>
    </location>
</feature>
<feature type="compositionally biased region" description="Basic residues" evidence="1">
    <location>
        <begin position="96"/>
        <end position="105"/>
    </location>
</feature>
<protein>
    <submittedName>
        <fullName evidence="3">Uncharacterized protein</fullName>
    </submittedName>
</protein>